<organism evidence="2 3">
    <name type="scientific">Recurvomyces mirabilis</name>
    <dbReference type="NCBI Taxonomy" id="574656"/>
    <lineage>
        <taxon>Eukaryota</taxon>
        <taxon>Fungi</taxon>
        <taxon>Dikarya</taxon>
        <taxon>Ascomycota</taxon>
        <taxon>Pezizomycotina</taxon>
        <taxon>Dothideomycetes</taxon>
        <taxon>Dothideomycetidae</taxon>
        <taxon>Mycosphaerellales</taxon>
        <taxon>Teratosphaeriaceae</taxon>
        <taxon>Recurvomyces</taxon>
    </lineage>
</organism>
<dbReference type="Pfam" id="PF00300">
    <property type="entry name" value="His_Phos_1"/>
    <property type="match status" value="1"/>
</dbReference>
<evidence type="ECO:0000256" key="1">
    <source>
        <dbReference type="SAM" id="MobiDB-lite"/>
    </source>
</evidence>
<gene>
    <name evidence="2" type="primary">TFC7</name>
    <name evidence="2" type="ORF">LTR78_001216</name>
</gene>
<dbReference type="GeneID" id="89958226"/>
<dbReference type="SUPFAM" id="SSF53254">
    <property type="entry name" value="Phosphoglycerate mutase-like"/>
    <property type="match status" value="1"/>
</dbReference>
<dbReference type="PANTHER" id="PTHR16469:SF51">
    <property type="entry name" value="TRANSCRIPTION FACTOR TAU 55 KDA SUBUNIT"/>
    <property type="match status" value="1"/>
</dbReference>
<accession>A0AAE1C5E4</accession>
<sequence length="350" mass="38382">MVLEKIYVVRHGFRSNWVVDPNTGTYSSNITSPTGIPSDPALASYGVKQAEQLGEHLSNLQPPVDIIFSSPFYRCIQTLVPFTTSEAARDKAQSLKAGNHTSETKVRVNIEPGLGEFYGLARFDHPSPATLKVLNTHFPNLQATENPIIVPSTKGESIPQLHDRIAYCLHSLIATIDAMPDGPKALLICTHAASMIAIGRALTGRMPDDECEEDFKCFTCSFSQFSRKEGGKMAGVADDSLSVSEAVEKWDPNNADEVPDIGWRNKGIQGGWKIEVNGDCSFLENGEERGWDFSIEERTAMEEAARVLLELAAGVSTPGSKDEEVGGEEELEAEEEEAESEELKEGEYIW</sequence>
<dbReference type="PANTHER" id="PTHR16469">
    <property type="entry name" value="UBIQUITIN-ASSOCIATED AND SH3 DOMAIN-CONTAINING BA-RELATED"/>
    <property type="match status" value="1"/>
</dbReference>
<dbReference type="AlphaFoldDB" id="A0AAE1C5E4"/>
<keyword evidence="3" id="KW-1185">Reference proteome</keyword>
<dbReference type="InterPro" id="IPR013078">
    <property type="entry name" value="His_Pase_superF_clade-1"/>
</dbReference>
<feature type="region of interest" description="Disordered" evidence="1">
    <location>
        <begin position="315"/>
        <end position="350"/>
    </location>
</feature>
<evidence type="ECO:0000313" key="3">
    <source>
        <dbReference type="Proteomes" id="UP001274830"/>
    </source>
</evidence>
<dbReference type="Proteomes" id="UP001274830">
    <property type="component" value="Unassembled WGS sequence"/>
</dbReference>
<feature type="compositionally biased region" description="Acidic residues" evidence="1">
    <location>
        <begin position="325"/>
        <end position="340"/>
    </location>
</feature>
<proteinExistence type="predicted"/>
<dbReference type="InterPro" id="IPR029033">
    <property type="entry name" value="His_PPase_superfam"/>
</dbReference>
<dbReference type="InterPro" id="IPR051710">
    <property type="entry name" value="Phosphatase_SH3-domain"/>
</dbReference>
<dbReference type="CDD" id="cd07067">
    <property type="entry name" value="HP_PGM_like"/>
    <property type="match status" value="1"/>
</dbReference>
<dbReference type="Gene3D" id="3.40.50.1240">
    <property type="entry name" value="Phosphoglycerate mutase-like"/>
    <property type="match status" value="1"/>
</dbReference>
<comment type="caution">
    <text evidence="2">The sequence shown here is derived from an EMBL/GenBank/DDBJ whole genome shotgun (WGS) entry which is preliminary data.</text>
</comment>
<dbReference type="RefSeq" id="XP_064698658.1">
    <property type="nucleotide sequence ID" value="XM_064833697.1"/>
</dbReference>
<evidence type="ECO:0000313" key="2">
    <source>
        <dbReference type="EMBL" id="KAK3678763.1"/>
    </source>
</evidence>
<dbReference type="SMART" id="SM00855">
    <property type="entry name" value="PGAM"/>
    <property type="match status" value="1"/>
</dbReference>
<dbReference type="EMBL" id="JAUTXT010000003">
    <property type="protein sequence ID" value="KAK3678763.1"/>
    <property type="molecule type" value="Genomic_DNA"/>
</dbReference>
<reference evidence="2" key="1">
    <citation type="submission" date="2023-07" db="EMBL/GenBank/DDBJ databases">
        <title>Black Yeasts Isolated from many extreme environments.</title>
        <authorList>
            <person name="Coleine C."/>
            <person name="Stajich J.E."/>
            <person name="Selbmann L."/>
        </authorList>
    </citation>
    <scope>NUCLEOTIDE SEQUENCE</scope>
    <source>
        <strain evidence="2">CCFEE 5485</strain>
    </source>
</reference>
<protein>
    <submittedName>
        <fullName evidence="2">C6 zinc cluster transcription factor-like protein</fullName>
    </submittedName>
</protein>
<feature type="compositionally biased region" description="Basic and acidic residues" evidence="1">
    <location>
        <begin position="341"/>
        <end position="350"/>
    </location>
</feature>
<name>A0AAE1C5E4_9PEZI</name>